<feature type="active site" evidence="12">
    <location>
        <position position="407"/>
    </location>
</feature>
<dbReference type="InterPro" id="IPR025202">
    <property type="entry name" value="PLD-like_dom"/>
</dbReference>
<keyword evidence="11 12" id="KW-1208">Phospholipid metabolism</keyword>
<keyword evidence="3 12" id="KW-0444">Lipid biosynthesis</keyword>
<dbReference type="Proteomes" id="UP000184480">
    <property type="component" value="Unassembled WGS sequence"/>
</dbReference>
<evidence type="ECO:0000256" key="4">
    <source>
        <dbReference type="ARBA" id="ARBA00022679"/>
    </source>
</evidence>
<evidence type="ECO:0000256" key="5">
    <source>
        <dbReference type="ARBA" id="ARBA00022692"/>
    </source>
</evidence>
<dbReference type="Gene3D" id="3.30.870.10">
    <property type="entry name" value="Endonuclease Chain A"/>
    <property type="match status" value="2"/>
</dbReference>
<feature type="transmembrane region" description="Helical" evidence="12">
    <location>
        <begin position="22"/>
        <end position="42"/>
    </location>
</feature>
<sequence>MTDLLLNINIKSVLEVFSANNFILVFQLLYILTALGVVIVVISENRNPLKTIAWVLVLLLLPLVGLIFYYFFGEDHRKQRLISRKMHKRLNRKTLERTELKESLNPPVEYKGLINLLNKVNNCPLYGGNKITFYSDGESKFEALFEEIKKATKHIHLQYYIFMDDKIGHKVKDLLIEKAREGVEVRVLYDAMGAWKSKKKFYKEMEAGGVQVTPFLKVAFPILTSRVNYRNHRKVVVIDGEVGFMGGMNIADRYIEGNGSGIWRDSHFKLEGRAVHGLQTSFVIDWYASRNEFLTSNKYYPQLESKGNNLMQIATSGPTGEFKEIHQGIFQAITNAKEYIYIQTPYLIPTDALMLALQTAALSGVDVRIMIPQNSDTTFVQIASMSFIKDFLESKVKIHLFTAGFLHSKLMVIDDNLTITGSANMDVRSFEHNFEIDAFIYNRETALAAKNIFLDDMQCSDLIALETWNKRPRHKRFAESFLRLFTPLL</sequence>
<dbReference type="Pfam" id="PF13091">
    <property type="entry name" value="PLDc_2"/>
    <property type="match status" value="2"/>
</dbReference>
<evidence type="ECO:0000313" key="15">
    <source>
        <dbReference type="EMBL" id="SHE50905.1"/>
    </source>
</evidence>
<evidence type="ECO:0000259" key="14">
    <source>
        <dbReference type="PROSITE" id="PS50035"/>
    </source>
</evidence>
<keyword evidence="2 12" id="KW-1003">Cell membrane</keyword>
<keyword evidence="9 12" id="KW-0472">Membrane</keyword>
<evidence type="ECO:0000256" key="13">
    <source>
        <dbReference type="NCBIfam" id="TIGR04265"/>
    </source>
</evidence>
<feature type="active site" evidence="12">
    <location>
        <position position="232"/>
    </location>
</feature>
<dbReference type="CDD" id="cd09112">
    <property type="entry name" value="PLDc_CLS_2"/>
    <property type="match status" value="1"/>
</dbReference>
<dbReference type="InterPro" id="IPR001736">
    <property type="entry name" value="PLipase_D/transphosphatidylase"/>
</dbReference>
<feature type="domain" description="PLD phosphodiesterase" evidence="14">
    <location>
        <begin position="402"/>
        <end position="429"/>
    </location>
</feature>
<evidence type="ECO:0000256" key="11">
    <source>
        <dbReference type="ARBA" id="ARBA00023264"/>
    </source>
</evidence>
<proteinExistence type="inferred from homology"/>
<feature type="domain" description="PLD phosphodiesterase" evidence="14">
    <location>
        <begin position="227"/>
        <end position="254"/>
    </location>
</feature>
<dbReference type="PROSITE" id="PS50035">
    <property type="entry name" value="PLD"/>
    <property type="match status" value="2"/>
</dbReference>
<feature type="active site" evidence="12">
    <location>
        <position position="414"/>
    </location>
</feature>
<feature type="active site" evidence="12">
    <location>
        <position position="239"/>
    </location>
</feature>
<dbReference type="GO" id="GO:0032049">
    <property type="term" value="P:cardiolipin biosynthetic process"/>
    <property type="evidence" value="ECO:0007669"/>
    <property type="project" value="UniProtKB-UniRule"/>
</dbReference>
<dbReference type="Pfam" id="PF13396">
    <property type="entry name" value="PLDc_N"/>
    <property type="match status" value="1"/>
</dbReference>
<dbReference type="PANTHER" id="PTHR21248">
    <property type="entry name" value="CARDIOLIPIN SYNTHASE"/>
    <property type="match status" value="1"/>
</dbReference>
<protein>
    <recommendedName>
        <fullName evidence="12 13">Cardiolipin synthase</fullName>
        <shortName evidence="12">CL synthase</shortName>
        <ecNumber evidence="12 13">2.7.8.-</ecNumber>
    </recommendedName>
</protein>
<evidence type="ECO:0000256" key="12">
    <source>
        <dbReference type="HAMAP-Rule" id="MF_01916"/>
    </source>
</evidence>
<evidence type="ECO:0000256" key="3">
    <source>
        <dbReference type="ARBA" id="ARBA00022516"/>
    </source>
</evidence>
<dbReference type="CDD" id="cd09110">
    <property type="entry name" value="PLDc_CLS_1"/>
    <property type="match status" value="1"/>
</dbReference>
<keyword evidence="6" id="KW-0677">Repeat</keyword>
<dbReference type="InterPro" id="IPR022924">
    <property type="entry name" value="Cardiolipin_synthase"/>
</dbReference>
<gene>
    <name evidence="15" type="ORF">SAMN05444362_101489</name>
</gene>
<dbReference type="NCBIfam" id="TIGR04265">
    <property type="entry name" value="bac_cardiolipin"/>
    <property type="match status" value="1"/>
</dbReference>
<feature type="transmembrane region" description="Helical" evidence="12">
    <location>
        <begin position="54"/>
        <end position="72"/>
    </location>
</feature>
<dbReference type="GO" id="GO:0008808">
    <property type="term" value="F:cardiolipin synthase activity"/>
    <property type="evidence" value="ECO:0007669"/>
    <property type="project" value="UniProtKB-UniRule"/>
</dbReference>
<evidence type="ECO:0000256" key="1">
    <source>
        <dbReference type="ARBA" id="ARBA00004651"/>
    </source>
</evidence>
<evidence type="ECO:0000256" key="10">
    <source>
        <dbReference type="ARBA" id="ARBA00023209"/>
    </source>
</evidence>
<comment type="similarity">
    <text evidence="12">Belongs to the phospholipase D family. Cardiolipin synthase subfamily.</text>
</comment>
<accession>A0A1M4U2K1</accession>
<evidence type="ECO:0000313" key="16">
    <source>
        <dbReference type="Proteomes" id="UP000184480"/>
    </source>
</evidence>
<dbReference type="InterPro" id="IPR030874">
    <property type="entry name" value="Cardiolipin_synth_Firmi"/>
</dbReference>
<reference evidence="16" key="1">
    <citation type="submission" date="2016-11" db="EMBL/GenBank/DDBJ databases">
        <authorList>
            <person name="Varghese N."/>
            <person name="Submissions S."/>
        </authorList>
    </citation>
    <scope>NUCLEOTIDE SEQUENCE [LARGE SCALE GENOMIC DNA]</scope>
    <source>
        <strain evidence="16">DSM 27370</strain>
    </source>
</reference>
<dbReference type="STRING" id="1346286.SAMN05444362_101489"/>
<dbReference type="SUPFAM" id="SSF56024">
    <property type="entry name" value="Phospholipase D/nuclease"/>
    <property type="match status" value="2"/>
</dbReference>
<dbReference type="HAMAP" id="MF_01916">
    <property type="entry name" value="Cardiolipin_synth_Cls"/>
    <property type="match status" value="1"/>
</dbReference>
<keyword evidence="5 12" id="KW-0812">Transmembrane</keyword>
<keyword evidence="10 12" id="KW-0594">Phospholipid biosynthesis</keyword>
<comment type="catalytic activity">
    <reaction evidence="12">
        <text>2 a 1,2-diacyl-sn-glycero-3-phospho-(1'-sn-glycerol) = a cardiolipin + glycerol</text>
        <dbReference type="Rhea" id="RHEA:31451"/>
        <dbReference type="ChEBI" id="CHEBI:17754"/>
        <dbReference type="ChEBI" id="CHEBI:62237"/>
        <dbReference type="ChEBI" id="CHEBI:64716"/>
    </reaction>
</comment>
<dbReference type="AlphaFoldDB" id="A0A1M4U2K1"/>
<evidence type="ECO:0000256" key="7">
    <source>
        <dbReference type="ARBA" id="ARBA00022989"/>
    </source>
</evidence>
<comment type="subcellular location">
    <subcellularLocation>
        <location evidence="1 12">Cell membrane</location>
        <topology evidence="1 12">Multi-pass membrane protein</topology>
    </subcellularLocation>
</comment>
<dbReference type="EMBL" id="FQUC01000001">
    <property type="protein sequence ID" value="SHE50905.1"/>
    <property type="molecule type" value="Genomic_DNA"/>
</dbReference>
<name>A0A1M4U2K1_9BACT</name>
<dbReference type="EC" id="2.7.8.-" evidence="12 13"/>
<keyword evidence="7 12" id="KW-1133">Transmembrane helix</keyword>
<dbReference type="SMART" id="SM00155">
    <property type="entry name" value="PLDc"/>
    <property type="match status" value="2"/>
</dbReference>
<keyword evidence="4 12" id="KW-0808">Transferase</keyword>
<dbReference type="GO" id="GO:0005886">
    <property type="term" value="C:plasma membrane"/>
    <property type="evidence" value="ECO:0007669"/>
    <property type="project" value="UniProtKB-SubCell"/>
</dbReference>
<dbReference type="InterPro" id="IPR027379">
    <property type="entry name" value="CLS_N"/>
</dbReference>
<dbReference type="PANTHER" id="PTHR21248:SF22">
    <property type="entry name" value="PHOSPHOLIPASE D"/>
    <property type="match status" value="1"/>
</dbReference>
<evidence type="ECO:0000256" key="9">
    <source>
        <dbReference type="ARBA" id="ARBA00023136"/>
    </source>
</evidence>
<feature type="active site" evidence="12">
    <location>
        <position position="409"/>
    </location>
</feature>
<dbReference type="FunFam" id="3.30.870.10:FF:000014">
    <property type="entry name" value="Cardiolipin synthase"/>
    <property type="match status" value="1"/>
</dbReference>
<evidence type="ECO:0000256" key="2">
    <source>
        <dbReference type="ARBA" id="ARBA00022475"/>
    </source>
</evidence>
<organism evidence="15 16">
    <name type="scientific">Dysgonomonas macrotermitis</name>
    <dbReference type="NCBI Taxonomy" id="1346286"/>
    <lineage>
        <taxon>Bacteria</taxon>
        <taxon>Pseudomonadati</taxon>
        <taxon>Bacteroidota</taxon>
        <taxon>Bacteroidia</taxon>
        <taxon>Bacteroidales</taxon>
        <taxon>Dysgonomonadaceae</taxon>
        <taxon>Dysgonomonas</taxon>
    </lineage>
</organism>
<keyword evidence="16" id="KW-1185">Reference proteome</keyword>
<evidence type="ECO:0000256" key="8">
    <source>
        <dbReference type="ARBA" id="ARBA00023098"/>
    </source>
</evidence>
<evidence type="ECO:0000256" key="6">
    <source>
        <dbReference type="ARBA" id="ARBA00022737"/>
    </source>
</evidence>
<feature type="active site" evidence="12">
    <location>
        <position position="234"/>
    </location>
</feature>
<comment type="function">
    <text evidence="12">Catalyzes the reversible phosphatidyl group transfer from one phosphatidylglycerol molecule to another to form cardiolipin (CL) (diphosphatidylglycerol) and glycerol.</text>
</comment>
<keyword evidence="8 12" id="KW-0443">Lipid metabolism</keyword>